<reference evidence="2 3" key="1">
    <citation type="journal article" date="2019" name="Int. J. Syst. Evol. Microbiol.">
        <title>The Global Catalogue of Microorganisms (GCM) 10K type strain sequencing project: providing services to taxonomists for standard genome sequencing and annotation.</title>
        <authorList>
            <consortium name="The Broad Institute Genomics Platform"/>
            <consortium name="The Broad Institute Genome Sequencing Center for Infectious Disease"/>
            <person name="Wu L."/>
            <person name="Ma J."/>
        </authorList>
    </citation>
    <scope>NUCLEOTIDE SEQUENCE [LARGE SCALE GENOMIC DNA]</scope>
    <source>
        <strain evidence="2 3">JCM 7356</strain>
    </source>
</reference>
<evidence type="ECO:0000313" key="3">
    <source>
        <dbReference type="Proteomes" id="UP001500305"/>
    </source>
</evidence>
<proteinExistence type="predicted"/>
<dbReference type="EMBL" id="BAAATR010000086">
    <property type="protein sequence ID" value="GAA2281371.1"/>
    <property type="molecule type" value="Genomic_DNA"/>
</dbReference>
<name>A0ABN3F1G1_9ACTN</name>
<dbReference type="InterPro" id="IPR038721">
    <property type="entry name" value="IS701-like_DDE_dom"/>
</dbReference>
<feature type="domain" description="Transposase IS701-like DDE" evidence="1">
    <location>
        <begin position="23"/>
        <end position="73"/>
    </location>
</feature>
<evidence type="ECO:0000259" key="1">
    <source>
        <dbReference type="Pfam" id="PF13546"/>
    </source>
</evidence>
<organism evidence="2 3">
    <name type="scientific">Kitasatospora cystarginea</name>
    <dbReference type="NCBI Taxonomy" id="58350"/>
    <lineage>
        <taxon>Bacteria</taxon>
        <taxon>Bacillati</taxon>
        <taxon>Actinomycetota</taxon>
        <taxon>Actinomycetes</taxon>
        <taxon>Kitasatosporales</taxon>
        <taxon>Streptomycetaceae</taxon>
        <taxon>Kitasatospora</taxon>
    </lineage>
</organism>
<keyword evidence="3" id="KW-1185">Reference proteome</keyword>
<comment type="caution">
    <text evidence="2">The sequence shown here is derived from an EMBL/GenBank/DDBJ whole genome shotgun (WGS) entry which is preliminary data.</text>
</comment>
<dbReference type="Pfam" id="PF13546">
    <property type="entry name" value="DDE_5"/>
    <property type="match status" value="1"/>
</dbReference>
<accession>A0ABN3F1G1</accession>
<dbReference type="Proteomes" id="UP001500305">
    <property type="component" value="Unassembled WGS sequence"/>
</dbReference>
<sequence>MMSVLQQAVQRDPFAELSRFRADFYTCLTGRRDALLELTDALLCTEGPVKTLVDPALASEHRRGHGALYGALKRLQGTHRARPSVASRPRPCRGRAIHKSTSATHLTRLPGSVGRAAVFSNVVFVRMTRRRAPPLISSALQVVRSPHRPRSAGVEAERQAGGAL</sequence>
<protein>
    <recommendedName>
        <fullName evidence="1">Transposase IS701-like DDE domain-containing protein</fullName>
    </recommendedName>
</protein>
<evidence type="ECO:0000313" key="2">
    <source>
        <dbReference type="EMBL" id="GAA2281371.1"/>
    </source>
</evidence>
<gene>
    <name evidence="2" type="ORF">GCM10010430_79280</name>
</gene>